<feature type="compositionally biased region" description="Basic residues" evidence="9">
    <location>
        <begin position="634"/>
        <end position="648"/>
    </location>
</feature>
<gene>
    <name evidence="12" type="ORF">BS47DRAFT_1365276</name>
</gene>
<evidence type="ECO:0000256" key="1">
    <source>
        <dbReference type="ARBA" id="ARBA00012552"/>
    </source>
</evidence>
<dbReference type="AlphaFoldDB" id="A0A9P6AP01"/>
<feature type="coiled-coil region" evidence="8">
    <location>
        <begin position="462"/>
        <end position="502"/>
    </location>
</feature>
<dbReference type="InterPro" id="IPR027417">
    <property type="entry name" value="P-loop_NTPase"/>
</dbReference>
<keyword evidence="13" id="KW-1185">Reference proteome</keyword>
<dbReference type="OrthoDB" id="10259843at2759"/>
<feature type="region of interest" description="Disordered" evidence="9">
    <location>
        <begin position="615"/>
        <end position="711"/>
    </location>
</feature>
<comment type="catalytic activity">
    <reaction evidence="7">
        <text>ATP + H2O = ADP + phosphate + H(+)</text>
        <dbReference type="Rhea" id="RHEA:13065"/>
        <dbReference type="ChEBI" id="CHEBI:15377"/>
        <dbReference type="ChEBI" id="CHEBI:15378"/>
        <dbReference type="ChEBI" id="CHEBI:30616"/>
        <dbReference type="ChEBI" id="CHEBI:43474"/>
        <dbReference type="ChEBI" id="CHEBI:456216"/>
        <dbReference type="EC" id="3.6.4.13"/>
    </reaction>
</comment>
<comment type="caution">
    <text evidence="12">The sequence shown here is derived from an EMBL/GenBank/DDBJ whole genome shotgun (WGS) entry which is preliminary data.</text>
</comment>
<protein>
    <recommendedName>
        <fullName evidence="1">RNA helicase</fullName>
        <ecNumber evidence="1">3.6.4.13</ecNumber>
    </recommendedName>
</protein>
<keyword evidence="6" id="KW-0694">RNA-binding</keyword>
<reference evidence="12" key="1">
    <citation type="journal article" date="2020" name="Nat. Commun.">
        <title>Large-scale genome sequencing of mycorrhizal fungi provides insights into the early evolution of symbiotic traits.</title>
        <authorList>
            <person name="Miyauchi S."/>
            <person name="Kiss E."/>
            <person name="Kuo A."/>
            <person name="Drula E."/>
            <person name="Kohler A."/>
            <person name="Sanchez-Garcia M."/>
            <person name="Morin E."/>
            <person name="Andreopoulos B."/>
            <person name="Barry K.W."/>
            <person name="Bonito G."/>
            <person name="Buee M."/>
            <person name="Carver A."/>
            <person name="Chen C."/>
            <person name="Cichocki N."/>
            <person name="Clum A."/>
            <person name="Culley D."/>
            <person name="Crous P.W."/>
            <person name="Fauchery L."/>
            <person name="Girlanda M."/>
            <person name="Hayes R.D."/>
            <person name="Keri Z."/>
            <person name="LaButti K."/>
            <person name="Lipzen A."/>
            <person name="Lombard V."/>
            <person name="Magnuson J."/>
            <person name="Maillard F."/>
            <person name="Murat C."/>
            <person name="Nolan M."/>
            <person name="Ohm R.A."/>
            <person name="Pangilinan J."/>
            <person name="Pereira M.F."/>
            <person name="Perotto S."/>
            <person name="Peter M."/>
            <person name="Pfister S."/>
            <person name="Riley R."/>
            <person name="Sitrit Y."/>
            <person name="Stielow J.B."/>
            <person name="Szollosi G."/>
            <person name="Zifcakova L."/>
            <person name="Stursova M."/>
            <person name="Spatafora J.W."/>
            <person name="Tedersoo L."/>
            <person name="Vaario L.M."/>
            <person name="Yamada A."/>
            <person name="Yan M."/>
            <person name="Wang P."/>
            <person name="Xu J."/>
            <person name="Bruns T."/>
            <person name="Baldrian P."/>
            <person name="Vilgalys R."/>
            <person name="Dunand C."/>
            <person name="Henrissat B."/>
            <person name="Grigoriev I.V."/>
            <person name="Hibbett D."/>
            <person name="Nagy L.G."/>
            <person name="Martin F.M."/>
        </authorList>
    </citation>
    <scope>NUCLEOTIDE SEQUENCE</scope>
    <source>
        <strain evidence="12">UP504</strain>
    </source>
</reference>
<dbReference type="InterPro" id="IPR014001">
    <property type="entry name" value="Helicase_ATP-bd"/>
</dbReference>
<dbReference type="PANTHER" id="PTHR47959:SF1">
    <property type="entry name" value="ATP-DEPENDENT RNA HELICASE DBPA"/>
    <property type="match status" value="1"/>
</dbReference>
<dbReference type="SMART" id="SM00490">
    <property type="entry name" value="HELICc"/>
    <property type="match status" value="1"/>
</dbReference>
<evidence type="ECO:0000256" key="5">
    <source>
        <dbReference type="ARBA" id="ARBA00022840"/>
    </source>
</evidence>
<feature type="domain" description="Helicase C-terminal" evidence="11">
    <location>
        <begin position="263"/>
        <end position="470"/>
    </location>
</feature>
<dbReference type="GO" id="GO:0003724">
    <property type="term" value="F:RNA helicase activity"/>
    <property type="evidence" value="ECO:0007669"/>
    <property type="project" value="UniProtKB-EC"/>
</dbReference>
<evidence type="ECO:0000256" key="3">
    <source>
        <dbReference type="ARBA" id="ARBA00022801"/>
    </source>
</evidence>
<evidence type="ECO:0000256" key="7">
    <source>
        <dbReference type="ARBA" id="ARBA00047984"/>
    </source>
</evidence>
<dbReference type="Pfam" id="PF00270">
    <property type="entry name" value="DEAD"/>
    <property type="match status" value="1"/>
</dbReference>
<evidence type="ECO:0000256" key="6">
    <source>
        <dbReference type="ARBA" id="ARBA00022884"/>
    </source>
</evidence>
<evidence type="ECO:0000256" key="9">
    <source>
        <dbReference type="SAM" id="MobiDB-lite"/>
    </source>
</evidence>
<dbReference type="GO" id="GO:0016787">
    <property type="term" value="F:hydrolase activity"/>
    <property type="evidence" value="ECO:0007669"/>
    <property type="project" value="UniProtKB-KW"/>
</dbReference>
<feature type="domain" description="Helicase ATP-binding" evidence="10">
    <location>
        <begin position="176"/>
        <end position="302"/>
    </location>
</feature>
<feature type="region of interest" description="Disordered" evidence="9">
    <location>
        <begin position="83"/>
        <end position="178"/>
    </location>
</feature>
<dbReference type="SUPFAM" id="SSF52540">
    <property type="entry name" value="P-loop containing nucleoside triphosphate hydrolases"/>
    <property type="match status" value="1"/>
</dbReference>
<keyword evidence="8" id="KW-0175">Coiled coil</keyword>
<feature type="compositionally biased region" description="Basic residues" evidence="9">
    <location>
        <begin position="1"/>
        <end position="12"/>
    </location>
</feature>
<feature type="compositionally biased region" description="Basic and acidic residues" evidence="9">
    <location>
        <begin position="651"/>
        <end position="668"/>
    </location>
</feature>
<dbReference type="InterPro" id="IPR050079">
    <property type="entry name" value="DEAD_box_RNA_helicase"/>
</dbReference>
<dbReference type="GO" id="GO:0005829">
    <property type="term" value="C:cytosol"/>
    <property type="evidence" value="ECO:0007669"/>
    <property type="project" value="TreeGrafter"/>
</dbReference>
<organism evidence="12 13">
    <name type="scientific">Hydnum rufescens UP504</name>
    <dbReference type="NCBI Taxonomy" id="1448309"/>
    <lineage>
        <taxon>Eukaryota</taxon>
        <taxon>Fungi</taxon>
        <taxon>Dikarya</taxon>
        <taxon>Basidiomycota</taxon>
        <taxon>Agaricomycotina</taxon>
        <taxon>Agaricomycetes</taxon>
        <taxon>Cantharellales</taxon>
        <taxon>Hydnaceae</taxon>
        <taxon>Hydnum</taxon>
    </lineage>
</organism>
<proteinExistence type="predicted"/>
<dbReference type="SMART" id="SM00487">
    <property type="entry name" value="DEXDc"/>
    <property type="match status" value="1"/>
</dbReference>
<dbReference type="EC" id="3.6.4.13" evidence="1"/>
<name>A0A9P6AP01_9AGAM</name>
<dbReference type="GO" id="GO:0005524">
    <property type="term" value="F:ATP binding"/>
    <property type="evidence" value="ECO:0007669"/>
    <property type="project" value="UniProtKB-KW"/>
</dbReference>
<feature type="region of interest" description="Disordered" evidence="9">
    <location>
        <begin position="1"/>
        <end position="33"/>
    </location>
</feature>
<evidence type="ECO:0000256" key="2">
    <source>
        <dbReference type="ARBA" id="ARBA00022741"/>
    </source>
</evidence>
<dbReference type="PROSITE" id="PS51194">
    <property type="entry name" value="HELICASE_CTER"/>
    <property type="match status" value="1"/>
</dbReference>
<dbReference type="InterPro" id="IPR001650">
    <property type="entry name" value="Helicase_C-like"/>
</dbReference>
<evidence type="ECO:0000256" key="8">
    <source>
        <dbReference type="SAM" id="Coils"/>
    </source>
</evidence>
<keyword evidence="2" id="KW-0547">Nucleotide-binding</keyword>
<dbReference type="InterPro" id="IPR011545">
    <property type="entry name" value="DEAD/DEAH_box_helicase_dom"/>
</dbReference>
<dbReference type="Pfam" id="PF00271">
    <property type="entry name" value="Helicase_C"/>
    <property type="match status" value="1"/>
</dbReference>
<dbReference type="Gene3D" id="3.40.50.300">
    <property type="entry name" value="P-loop containing nucleotide triphosphate hydrolases"/>
    <property type="match status" value="3"/>
</dbReference>
<feature type="compositionally biased region" description="Gly residues" evidence="9">
    <location>
        <begin position="689"/>
        <end position="705"/>
    </location>
</feature>
<evidence type="ECO:0000313" key="12">
    <source>
        <dbReference type="EMBL" id="KAF9509389.1"/>
    </source>
</evidence>
<dbReference type="CDD" id="cd18787">
    <property type="entry name" value="SF2_C_DEAD"/>
    <property type="match status" value="1"/>
</dbReference>
<accession>A0A9P6AP01</accession>
<dbReference type="Proteomes" id="UP000886523">
    <property type="component" value="Unassembled WGS sequence"/>
</dbReference>
<evidence type="ECO:0000259" key="11">
    <source>
        <dbReference type="PROSITE" id="PS51194"/>
    </source>
</evidence>
<sequence length="711" mass="77983">MPSLRKGPKSKKPSGNVPVPDEEPAALDPEFNFDVGGGLDETWNLGVQNDVVQVGTKAYNLHAKIPISVDDIIERRRDITKPRRHKVTIGSDVQDDSSQDDQISGLSESEGDEDEFGNGVDGGDESNAGDDDDPLNSSDDAEDVEGSSAPSDEEGNSDSDVDSEEETQAEKDPSTIPVALEGHDVLGSAVTGSGKTAAFMIPSLERLMYRERGGPGEIRVLILVPTRELAVQCADVGKSLARFTDVTFGVVVDRMLSDGFAAELQEIITACPRSRQTMLFSATMTDDVDSLVRLSMNRPVRLFVDPKKSPCTRPRARPNIEAEHDRVLSQQEALPSDEGRFWVSGLRAAELHGDLTQEQAGFLTRTRLLSLRRFRDGEVDYLLATDLASRGLDIKGMDTVINYDMPTQIELYLHRVGRTARAGEKGRSISLVGEADRAMLKVAIKRSENDKVRHRLVPDESAKAMLAKLEAVRNEVSEVLKEEQEEKAIRRAEMELKKGENMIEHQDEIFSRPKKTWFTSGKEKAQAESACSHLFDASFGSYRIVVIRHKQRAIRGWVPKPQKNDRRKEKESIRTSPLLNARNLLVCRGRRKRRKLAAEADKEFNDQGAVASAIRAAKRAEKPPKIGEYVPPKAKSKSKSKDGKKRGAKPSAKERILGRGPRFAKDMGARNSTGGGAAREGIRAKKGDGGILGGKGGGRGHGSGGKGKKRR</sequence>
<dbReference type="EMBL" id="MU129036">
    <property type="protein sequence ID" value="KAF9509389.1"/>
    <property type="molecule type" value="Genomic_DNA"/>
</dbReference>
<keyword evidence="3" id="KW-0378">Hydrolase</keyword>
<evidence type="ECO:0000256" key="4">
    <source>
        <dbReference type="ARBA" id="ARBA00022806"/>
    </source>
</evidence>
<feature type="compositionally biased region" description="Acidic residues" evidence="9">
    <location>
        <begin position="109"/>
        <end position="167"/>
    </location>
</feature>
<dbReference type="GO" id="GO:0003723">
    <property type="term" value="F:RNA binding"/>
    <property type="evidence" value="ECO:0007669"/>
    <property type="project" value="UniProtKB-KW"/>
</dbReference>
<keyword evidence="5" id="KW-0067">ATP-binding</keyword>
<evidence type="ECO:0000313" key="13">
    <source>
        <dbReference type="Proteomes" id="UP000886523"/>
    </source>
</evidence>
<keyword evidence="4" id="KW-0347">Helicase</keyword>
<dbReference type="PROSITE" id="PS51192">
    <property type="entry name" value="HELICASE_ATP_BIND_1"/>
    <property type="match status" value="1"/>
</dbReference>
<evidence type="ECO:0000259" key="10">
    <source>
        <dbReference type="PROSITE" id="PS51192"/>
    </source>
</evidence>
<dbReference type="PANTHER" id="PTHR47959">
    <property type="entry name" value="ATP-DEPENDENT RNA HELICASE RHLE-RELATED"/>
    <property type="match status" value="1"/>
</dbReference>